<protein>
    <submittedName>
        <fullName evidence="2">Uncharacterized protein</fullName>
    </submittedName>
</protein>
<dbReference type="RefSeq" id="WP_117453342.1">
    <property type="nucleotide sequence ID" value="NZ_CP060636.1"/>
</dbReference>
<feature type="transmembrane region" description="Helical" evidence="1">
    <location>
        <begin position="5"/>
        <end position="22"/>
    </location>
</feature>
<keyword evidence="1" id="KW-0812">Transmembrane</keyword>
<gene>
    <name evidence="2" type="ORF">H9Q80_11520</name>
</gene>
<dbReference type="Proteomes" id="UP000515856">
    <property type="component" value="Chromosome"/>
</dbReference>
<keyword evidence="1" id="KW-1133">Transmembrane helix</keyword>
<proteinExistence type="predicted"/>
<keyword evidence="1" id="KW-0472">Membrane</keyword>
<dbReference type="KEGG" id="ehn:H9Q80_11520"/>
<accession>A0A7G9GJC5</accession>
<evidence type="ECO:0000313" key="2">
    <source>
        <dbReference type="EMBL" id="QNM10907.1"/>
    </source>
</evidence>
<evidence type="ECO:0000256" key="1">
    <source>
        <dbReference type="SAM" id="Phobius"/>
    </source>
</evidence>
<reference evidence="2 3" key="1">
    <citation type="submission" date="2020-08" db="EMBL/GenBank/DDBJ databases">
        <authorList>
            <person name="Liu C."/>
            <person name="Sun Q."/>
        </authorList>
    </citation>
    <scope>NUCLEOTIDE SEQUENCE [LARGE SCALE GENOMIC DNA]</scope>
    <source>
        <strain evidence="2 3">NSJ-61</strain>
    </source>
</reference>
<organism evidence="2 3">
    <name type="scientific">[Eubacterium] hominis</name>
    <dbReference type="NCBI Taxonomy" id="2764325"/>
    <lineage>
        <taxon>Bacteria</taxon>
        <taxon>Bacillati</taxon>
        <taxon>Bacillota</taxon>
        <taxon>Erysipelotrichia</taxon>
        <taxon>Erysipelotrichales</taxon>
        <taxon>Erysipelotrichaceae</taxon>
        <taxon>Amedibacillus</taxon>
    </lineage>
</organism>
<sequence>MKKKFYIVIAVIIGMLAMYIFYSTHFYGKDSRVNLYQSLEEYKTAEHIDFYDFYDPLEYIVNDKKIHISEYQDLLIITPIRFRNLYCTFHIVHEENENNPTAQFTREGTSLSVVSKNKEKKIIENIAVYYSDNQREGEIPAYYFMFQLDGIVYSIIVEDEHHMFSREEMFHKMFDYFEMQFKEA</sequence>
<dbReference type="EMBL" id="CP060636">
    <property type="protein sequence ID" value="QNM10907.1"/>
    <property type="molecule type" value="Genomic_DNA"/>
</dbReference>
<name>A0A7G9GJC5_9FIRM</name>
<dbReference type="AlphaFoldDB" id="A0A7G9GJC5"/>
<keyword evidence="3" id="KW-1185">Reference proteome</keyword>
<evidence type="ECO:0000313" key="3">
    <source>
        <dbReference type="Proteomes" id="UP000515856"/>
    </source>
</evidence>